<dbReference type="Gene3D" id="3.20.20.140">
    <property type="entry name" value="Metal-dependent hydrolases"/>
    <property type="match status" value="1"/>
</dbReference>
<evidence type="ECO:0000256" key="1">
    <source>
        <dbReference type="ARBA" id="ARBA00022723"/>
    </source>
</evidence>
<dbReference type="InterPro" id="IPR028892">
    <property type="entry name" value="ADE"/>
</dbReference>
<dbReference type="InterPro" id="IPR032466">
    <property type="entry name" value="Metal_Hydrolase"/>
</dbReference>
<evidence type="ECO:0000313" key="8">
    <source>
        <dbReference type="Proteomes" id="UP000515708"/>
    </source>
</evidence>
<feature type="binding site" evidence="5">
    <location>
        <position position="278"/>
    </location>
    <ligand>
        <name>Zn(2+)</name>
        <dbReference type="ChEBI" id="CHEBI:29105"/>
        <note>catalytic</note>
    </ligand>
</feature>
<comment type="function">
    <text evidence="5">Catalyzes the hydrolytic deamination of adenine to hypoxanthine. Plays an important role in the purine salvage pathway and in nitrogen catabolism.</text>
</comment>
<dbReference type="GO" id="GO:0000034">
    <property type="term" value="F:adenine deaminase activity"/>
    <property type="evidence" value="ECO:0007669"/>
    <property type="project" value="UniProtKB-UniRule"/>
</dbReference>
<keyword evidence="3 5" id="KW-0862">Zinc</keyword>
<dbReference type="GO" id="GO:0006146">
    <property type="term" value="P:adenine catabolic process"/>
    <property type="evidence" value="ECO:0007669"/>
    <property type="project" value="UniProtKB-UniRule"/>
</dbReference>
<reference evidence="7 8" key="1">
    <citation type="journal article" date="2020" name="Front. Microbiol.">
        <title>Design of Bacterial Strain-Specific qPCR Assays Using NGS Data and Publicly Available Resources and Its Application to Track Biocontrol Strains.</title>
        <authorList>
            <person name="Hernandez I."/>
            <person name="Sant C."/>
            <person name="Martinez R."/>
            <person name="Fernandez C."/>
        </authorList>
    </citation>
    <scope>NUCLEOTIDE SEQUENCE [LARGE SCALE GENOMIC DNA]</scope>
    <source>
        <strain evidence="7 8">B24</strain>
    </source>
</reference>
<dbReference type="SUPFAM" id="SSF51556">
    <property type="entry name" value="Metallo-dependent hydrolases"/>
    <property type="match status" value="1"/>
</dbReference>
<dbReference type="Proteomes" id="UP000515708">
    <property type="component" value="Chromosome"/>
</dbReference>
<comment type="similarity">
    <text evidence="5">Belongs to the metallo-dependent hydrolases superfamily. Adenosine and AMP deaminases family. Adenine deaminase type 2 subfamily.</text>
</comment>
<sequence length="334" mass="36244">MLRSPALPYRLPFCELHVHIEGTLEPHTVFALAQAKGIALPYDSVHQLQEAYRFTDLQSFLDVYYDNMKVLQTEDDFFELGAAYLRRAHGGGVAHAEIFVDPQAHSRRGIDEATVLTGLNRAIAAVGAETGISASLIVCIVRDEPVIEAERMLDRVLTTGVPITGLGLDSAEQGHPPELFAGVFDRARSAGMRLVAHAGEEGPPEYVWQALDVLGVERVDHGNRALEDRALVARLAAERIPLTMCPLSNLRLRVIDRLSDFPLLPALDAGLLVTINSDDPAYFGGYLDDNIRALVKTFALGSDELHALATNSVAASFLRESEKTRLGTGAGPSA</sequence>
<feature type="active site" description="Proton donor" evidence="5">
    <location>
        <position position="200"/>
    </location>
</feature>
<dbReference type="NCBIfam" id="NF006850">
    <property type="entry name" value="PRK09358.1-6"/>
    <property type="match status" value="1"/>
</dbReference>
<feature type="domain" description="Adenosine deaminase" evidence="6">
    <location>
        <begin position="12"/>
        <end position="326"/>
    </location>
</feature>
<evidence type="ECO:0000256" key="2">
    <source>
        <dbReference type="ARBA" id="ARBA00022801"/>
    </source>
</evidence>
<evidence type="ECO:0000256" key="4">
    <source>
        <dbReference type="ARBA" id="ARBA00023080"/>
    </source>
</evidence>
<evidence type="ECO:0000259" key="6">
    <source>
        <dbReference type="Pfam" id="PF00962"/>
    </source>
</evidence>
<dbReference type="InterPro" id="IPR001365">
    <property type="entry name" value="A_deaminase_dom"/>
</dbReference>
<feature type="binding site" evidence="5">
    <location>
        <position position="279"/>
    </location>
    <ligand>
        <name>substrate</name>
    </ligand>
</feature>
<feature type="binding site" evidence="5">
    <location>
        <position position="19"/>
    </location>
    <ligand>
        <name>Zn(2+)</name>
        <dbReference type="ChEBI" id="CHEBI:29105"/>
        <note>catalytic</note>
    </ligand>
</feature>
<dbReference type="HAMAP" id="MF_01962">
    <property type="entry name" value="Adenine_deaminase"/>
    <property type="match status" value="1"/>
</dbReference>
<keyword evidence="1 5" id="KW-0479">Metal-binding</keyword>
<feature type="binding site" evidence="5">
    <location>
        <position position="17"/>
    </location>
    <ligand>
        <name>Zn(2+)</name>
        <dbReference type="ChEBI" id="CHEBI:29105"/>
        <note>catalytic</note>
    </ligand>
</feature>
<protein>
    <recommendedName>
        <fullName evidence="5">Adenine deaminase</fullName>
        <shortName evidence="5">ADE</shortName>
        <ecNumber evidence="5">3.5.4.2</ecNumber>
    </recommendedName>
    <alternativeName>
        <fullName evidence="5">Adenine aminohydrolase</fullName>
        <shortName evidence="5">AAH</shortName>
    </alternativeName>
</protein>
<dbReference type="EMBL" id="CP043732">
    <property type="protein sequence ID" value="QMU98676.1"/>
    <property type="molecule type" value="Genomic_DNA"/>
</dbReference>
<dbReference type="NCBIfam" id="TIGR01430">
    <property type="entry name" value="aden_deam"/>
    <property type="match status" value="1"/>
</dbReference>
<dbReference type="PANTHER" id="PTHR43114:SF6">
    <property type="entry name" value="ADENINE DEAMINASE"/>
    <property type="match status" value="1"/>
</dbReference>
<dbReference type="GO" id="GO:0043103">
    <property type="term" value="P:hypoxanthine salvage"/>
    <property type="evidence" value="ECO:0007669"/>
    <property type="project" value="UniProtKB-UniRule"/>
</dbReference>
<keyword evidence="4 5" id="KW-0546">Nucleotide metabolism</keyword>
<comment type="cofactor">
    <cofactor evidence="5">
        <name>Zn(2+)</name>
        <dbReference type="ChEBI" id="CHEBI:29105"/>
    </cofactor>
    <text evidence="5">Binds 1 zinc ion per subunit.</text>
</comment>
<evidence type="ECO:0000256" key="5">
    <source>
        <dbReference type="HAMAP-Rule" id="MF_01962"/>
    </source>
</evidence>
<feature type="binding site" evidence="5">
    <location>
        <position position="197"/>
    </location>
    <ligand>
        <name>Zn(2+)</name>
        <dbReference type="ChEBI" id="CHEBI:29105"/>
        <note>catalytic</note>
    </ligand>
</feature>
<gene>
    <name evidence="7" type="ORF">FVO59_09065</name>
</gene>
<organism evidence="7 8">
    <name type="scientific">Microbacterium esteraromaticum</name>
    <dbReference type="NCBI Taxonomy" id="57043"/>
    <lineage>
        <taxon>Bacteria</taxon>
        <taxon>Bacillati</taxon>
        <taxon>Actinomycetota</taxon>
        <taxon>Actinomycetes</taxon>
        <taxon>Micrococcales</taxon>
        <taxon>Microbacteriaceae</taxon>
        <taxon>Microbacterium</taxon>
    </lineage>
</organism>
<dbReference type="PANTHER" id="PTHR43114">
    <property type="entry name" value="ADENINE DEAMINASE"/>
    <property type="match status" value="1"/>
</dbReference>
<evidence type="ECO:0000313" key="7">
    <source>
        <dbReference type="EMBL" id="QMU98676.1"/>
    </source>
</evidence>
<comment type="catalytic activity">
    <reaction evidence="5">
        <text>adenine + H2O + H(+) = hypoxanthine + NH4(+)</text>
        <dbReference type="Rhea" id="RHEA:23688"/>
        <dbReference type="ChEBI" id="CHEBI:15377"/>
        <dbReference type="ChEBI" id="CHEBI:15378"/>
        <dbReference type="ChEBI" id="CHEBI:16708"/>
        <dbReference type="ChEBI" id="CHEBI:17368"/>
        <dbReference type="ChEBI" id="CHEBI:28938"/>
        <dbReference type="EC" id="3.5.4.2"/>
    </reaction>
</comment>
<dbReference type="GO" id="GO:0009117">
    <property type="term" value="P:nucleotide metabolic process"/>
    <property type="evidence" value="ECO:0007669"/>
    <property type="project" value="UniProtKB-KW"/>
</dbReference>
<dbReference type="AlphaFoldDB" id="A0A7D7WC81"/>
<accession>A0A7D7WC81</accession>
<dbReference type="Pfam" id="PF00962">
    <property type="entry name" value="A_deaminase"/>
    <property type="match status" value="1"/>
</dbReference>
<dbReference type="CDD" id="cd01320">
    <property type="entry name" value="ADA"/>
    <property type="match status" value="1"/>
</dbReference>
<keyword evidence="2 5" id="KW-0378">Hydrolase</keyword>
<proteinExistence type="inferred from homology"/>
<dbReference type="InterPro" id="IPR006330">
    <property type="entry name" value="Ado/ade_deaminase"/>
</dbReference>
<evidence type="ECO:0000256" key="3">
    <source>
        <dbReference type="ARBA" id="ARBA00022833"/>
    </source>
</evidence>
<name>A0A7D7WC81_9MICO</name>
<dbReference type="EC" id="3.5.4.2" evidence="5"/>
<feature type="site" description="Important for catalytic activity" evidence="5">
    <location>
        <position position="221"/>
    </location>
</feature>
<dbReference type="GO" id="GO:0008270">
    <property type="term" value="F:zinc ion binding"/>
    <property type="evidence" value="ECO:0007669"/>
    <property type="project" value="UniProtKB-UniRule"/>
</dbReference>
<dbReference type="GO" id="GO:0005829">
    <property type="term" value="C:cytosol"/>
    <property type="evidence" value="ECO:0007669"/>
    <property type="project" value="TreeGrafter"/>
</dbReference>